<dbReference type="Proteomes" id="UP001170954">
    <property type="component" value="Unassembled WGS sequence"/>
</dbReference>
<gene>
    <name evidence="5" type="ORF">HX018_05480</name>
</gene>
<comment type="caution">
    <text evidence="5">The sequence shown here is derived from an EMBL/GenBank/DDBJ whole genome shotgun (WGS) entry which is preliminary data.</text>
</comment>
<reference evidence="5" key="2">
    <citation type="journal article" date="2022" name="Sci. Total Environ.">
        <title>Prevalence, transmission, and molecular epidemiology of tet(X)-positive bacteria among humans, animals, and environmental niches in China: An epidemiological, and genomic-based study.</title>
        <authorList>
            <person name="Dong N."/>
            <person name="Zeng Y."/>
            <person name="Cai C."/>
            <person name="Sun C."/>
            <person name="Lu J."/>
            <person name="Liu C."/>
            <person name="Zhou H."/>
            <person name="Sun Q."/>
            <person name="Shu L."/>
            <person name="Wang H."/>
            <person name="Wang Y."/>
            <person name="Wang S."/>
            <person name="Wu C."/>
            <person name="Chan E.W."/>
            <person name="Chen G."/>
            <person name="Shen Z."/>
            <person name="Chen S."/>
            <person name="Zhang R."/>
        </authorList>
    </citation>
    <scope>NUCLEOTIDE SEQUENCE</scope>
    <source>
        <strain evidence="5">R1692</strain>
    </source>
</reference>
<keyword evidence="6" id="KW-1185">Reference proteome</keyword>
<evidence type="ECO:0000256" key="2">
    <source>
        <dbReference type="ARBA" id="ARBA00023295"/>
    </source>
</evidence>
<sequence length="94" mass="10286">MKKRAIIFLLGLLCLTTVFAQQSITLIPEPVSIQQLPGSFELPANIKVVLPKADIGHTFDLLRSKITTAKGYTVTAANSKEAHILLTLNKTKNQ</sequence>
<proteinExistence type="predicted"/>
<dbReference type="Gene3D" id="3.30.379.10">
    <property type="entry name" value="Chitobiase/beta-hexosaminidase domain 2-like"/>
    <property type="match status" value="1"/>
</dbReference>
<keyword evidence="2" id="KW-0326">Glycosidase</keyword>
<evidence type="ECO:0000256" key="1">
    <source>
        <dbReference type="ARBA" id="ARBA00022801"/>
    </source>
</evidence>
<name>A0ABT7NKM8_9SPHI</name>
<reference evidence="5" key="1">
    <citation type="submission" date="2020-06" db="EMBL/GenBank/DDBJ databases">
        <authorList>
            <person name="Dong N."/>
        </authorList>
    </citation>
    <scope>NUCLEOTIDE SEQUENCE</scope>
    <source>
        <strain evidence="5">R1692</strain>
    </source>
</reference>
<accession>A0ABT7NKM8</accession>
<dbReference type="InterPro" id="IPR029018">
    <property type="entry name" value="Hex-like_dom2"/>
</dbReference>
<protein>
    <recommendedName>
        <fullName evidence="4">Beta-hexosaminidase bacterial type N-terminal domain-containing protein</fullName>
    </recommendedName>
</protein>
<dbReference type="EMBL" id="JACAGK010000011">
    <property type="protein sequence ID" value="MDM1047690.1"/>
    <property type="molecule type" value="Genomic_DNA"/>
</dbReference>
<keyword evidence="3" id="KW-0732">Signal</keyword>
<dbReference type="Pfam" id="PF02838">
    <property type="entry name" value="Glyco_hydro_20b"/>
    <property type="match status" value="1"/>
</dbReference>
<feature type="domain" description="Beta-hexosaminidase bacterial type N-terminal" evidence="4">
    <location>
        <begin position="24"/>
        <end position="90"/>
    </location>
</feature>
<evidence type="ECO:0000313" key="6">
    <source>
        <dbReference type="Proteomes" id="UP001170954"/>
    </source>
</evidence>
<dbReference type="InterPro" id="IPR015882">
    <property type="entry name" value="HEX_bac_N"/>
</dbReference>
<feature type="chain" id="PRO_5045369500" description="Beta-hexosaminidase bacterial type N-terminal domain-containing protein" evidence="3">
    <location>
        <begin position="21"/>
        <end position="94"/>
    </location>
</feature>
<feature type="signal peptide" evidence="3">
    <location>
        <begin position="1"/>
        <end position="20"/>
    </location>
</feature>
<evidence type="ECO:0000259" key="4">
    <source>
        <dbReference type="Pfam" id="PF02838"/>
    </source>
</evidence>
<evidence type="ECO:0000313" key="5">
    <source>
        <dbReference type="EMBL" id="MDM1047690.1"/>
    </source>
</evidence>
<keyword evidence="1" id="KW-0378">Hydrolase</keyword>
<dbReference type="SUPFAM" id="SSF55545">
    <property type="entry name" value="beta-N-acetylhexosaminidase-like domain"/>
    <property type="match status" value="1"/>
</dbReference>
<evidence type="ECO:0000256" key="3">
    <source>
        <dbReference type="SAM" id="SignalP"/>
    </source>
</evidence>
<organism evidence="5 6">
    <name type="scientific">Sphingobacterium hotanense</name>
    <dbReference type="NCBI Taxonomy" id="649196"/>
    <lineage>
        <taxon>Bacteria</taxon>
        <taxon>Pseudomonadati</taxon>
        <taxon>Bacteroidota</taxon>
        <taxon>Sphingobacteriia</taxon>
        <taxon>Sphingobacteriales</taxon>
        <taxon>Sphingobacteriaceae</taxon>
        <taxon>Sphingobacterium</taxon>
    </lineage>
</organism>